<dbReference type="InterPro" id="IPR036305">
    <property type="entry name" value="RGS_sf"/>
</dbReference>
<feature type="compositionally biased region" description="Low complexity" evidence="1">
    <location>
        <begin position="636"/>
        <end position="647"/>
    </location>
</feature>
<dbReference type="InterPro" id="IPR044926">
    <property type="entry name" value="RGS_subdomain_2"/>
</dbReference>
<dbReference type="SUPFAM" id="SSF48097">
    <property type="entry name" value="Regulator of G-protein signaling, RGS"/>
    <property type="match status" value="1"/>
</dbReference>
<feature type="compositionally biased region" description="Low complexity" evidence="1">
    <location>
        <begin position="512"/>
        <end position="526"/>
    </location>
</feature>
<dbReference type="Proteomes" id="UP000590412">
    <property type="component" value="Unassembled WGS sequence"/>
</dbReference>
<feature type="region of interest" description="Disordered" evidence="1">
    <location>
        <begin position="503"/>
        <end position="565"/>
    </location>
</feature>
<feature type="compositionally biased region" description="Polar residues" evidence="1">
    <location>
        <begin position="20"/>
        <end position="33"/>
    </location>
</feature>
<name>A0A8X7TD73_CANPA</name>
<gene>
    <name evidence="3" type="ORF">FOB60_000756</name>
</gene>
<feature type="compositionally biased region" description="Polar residues" evidence="1">
    <location>
        <begin position="589"/>
        <end position="599"/>
    </location>
</feature>
<proteinExistence type="predicted"/>
<feature type="compositionally biased region" description="Basic residues" evidence="1">
    <location>
        <begin position="111"/>
        <end position="120"/>
    </location>
</feature>
<evidence type="ECO:0000313" key="4">
    <source>
        <dbReference type="Proteomes" id="UP000590412"/>
    </source>
</evidence>
<evidence type="ECO:0000313" key="3">
    <source>
        <dbReference type="EMBL" id="KAF6059174.1"/>
    </source>
</evidence>
<dbReference type="Pfam" id="PF00615">
    <property type="entry name" value="RGS"/>
    <property type="match status" value="1"/>
</dbReference>
<feature type="compositionally biased region" description="Low complexity" evidence="1">
    <location>
        <begin position="131"/>
        <end position="143"/>
    </location>
</feature>
<comment type="caution">
    <text evidence="3">The sequence shown here is derived from an EMBL/GenBank/DDBJ whole genome shotgun (WGS) entry which is preliminary data.</text>
</comment>
<feature type="compositionally biased region" description="Low complexity" evidence="1">
    <location>
        <begin position="732"/>
        <end position="741"/>
    </location>
</feature>
<feature type="compositionally biased region" description="Low complexity" evidence="1">
    <location>
        <begin position="34"/>
        <end position="45"/>
    </location>
</feature>
<feature type="region of interest" description="Disordered" evidence="1">
    <location>
        <begin position="109"/>
        <end position="161"/>
    </location>
</feature>
<dbReference type="OrthoDB" id="4097096at2759"/>
<feature type="region of interest" description="Disordered" evidence="1">
    <location>
        <begin position="340"/>
        <end position="362"/>
    </location>
</feature>
<evidence type="ECO:0000256" key="1">
    <source>
        <dbReference type="SAM" id="MobiDB-lite"/>
    </source>
</evidence>
<feature type="region of interest" description="Disordered" evidence="1">
    <location>
        <begin position="1"/>
        <end position="75"/>
    </location>
</feature>
<organism evidence="3 4">
    <name type="scientific">Candida parapsilosis</name>
    <name type="common">Yeast</name>
    <dbReference type="NCBI Taxonomy" id="5480"/>
    <lineage>
        <taxon>Eukaryota</taxon>
        <taxon>Fungi</taxon>
        <taxon>Dikarya</taxon>
        <taxon>Ascomycota</taxon>
        <taxon>Saccharomycotina</taxon>
        <taxon>Pichiomycetes</taxon>
        <taxon>Debaryomycetaceae</taxon>
        <taxon>Candida/Lodderomyces clade</taxon>
        <taxon>Candida</taxon>
    </lineage>
</organism>
<feature type="compositionally biased region" description="Low complexity" evidence="1">
    <location>
        <begin position="661"/>
        <end position="672"/>
    </location>
</feature>
<dbReference type="SMART" id="SM00315">
    <property type="entry name" value="RGS"/>
    <property type="match status" value="1"/>
</dbReference>
<dbReference type="Gene3D" id="1.10.167.10">
    <property type="entry name" value="Regulator of G-protein Signalling 4, domain 2"/>
    <property type="match status" value="1"/>
</dbReference>
<feature type="compositionally biased region" description="Basic and acidic residues" evidence="1">
    <location>
        <begin position="716"/>
        <end position="727"/>
    </location>
</feature>
<dbReference type="AlphaFoldDB" id="A0A8X7TD73"/>
<dbReference type="EMBL" id="JABWAB010000001">
    <property type="protein sequence ID" value="KAF6059174.1"/>
    <property type="molecule type" value="Genomic_DNA"/>
</dbReference>
<accession>A0A8X7TD73</accession>
<feature type="region of interest" description="Disordered" evidence="1">
    <location>
        <begin position="579"/>
        <end position="614"/>
    </location>
</feature>
<dbReference type="InterPro" id="IPR016137">
    <property type="entry name" value="RGS"/>
</dbReference>
<sequence>MSQPRQQAPQQQQQQQQSQNATSISRATTPATIESTESSSPLPSTNQTLPSSLNPDQLPTSPVSISSSTSSSSSSAKAVSVSSSITNSPTPFNPLPTRSINFAALNSKIQQKQHHSHPHPHVNTQFPARNSPSSSVPTQTSTPNTMSPTHSSLPSRSQSPIVPPLHDLVNDCFLLTIDKLQDDTRAFIANSFHQCVAKQHCEENLEFLIDIYRYEYEYNLKVLTSSLNNASNSTTASTTNPPSLSTSLNSKAVINGFNHEEATSMAKMKLNAPSPCITPTTHGASTASLFRRHQKTSSVASFESLKKKHSIRSEELDPQQAFVSTIDDLDLNAPWDSFGESHVGEDEEYSDDEEDEEQPNTQDVAELLAKKDLQQLNERWLFIMNNYIKHDSPSQINISQKLFKEIVQESSVCKLHDPIILLKARNEVLQILKENCYSSFASKFKKQMAQPCGGQEGVCCSCGMEENKAGNYRALSPSMNNNNDSMLTLEGIVTGDSTATTTSCNECREIPSSSTTSTMTTSSMFTPGADKSQQPHRHHHLYHHHHYHHHHSRNQDSPNMSSSSSIAASLLGKLSLPKRSKTVKHPDPQVQQQNGNITSPLYGELSPPSSNSSSMSNIFGNAKFALGSSGAGAGGDASPSPSSVASSTRGIPISSPSVRKQQPATIQQTPTAMVTPAQGTTNASTSATPLQAQSLPIPRSSNGSPISLNSVVSNAQKDRDRDRDREGGPPVSSTGSLSSSLKFWKRK</sequence>
<feature type="region of interest" description="Disordered" evidence="1">
    <location>
        <begin position="629"/>
        <end position="747"/>
    </location>
</feature>
<feature type="compositionally biased region" description="Acidic residues" evidence="1">
    <location>
        <begin position="345"/>
        <end position="358"/>
    </location>
</feature>
<feature type="compositionally biased region" description="Low complexity" evidence="1">
    <location>
        <begin position="1"/>
        <end position="19"/>
    </location>
</feature>
<feature type="compositionally biased region" description="Polar residues" evidence="1">
    <location>
        <begin position="46"/>
        <end position="58"/>
    </location>
</feature>
<feature type="compositionally biased region" description="Polar residues" evidence="1">
    <location>
        <begin position="677"/>
        <end position="715"/>
    </location>
</feature>
<feature type="compositionally biased region" description="Basic residues" evidence="1">
    <location>
        <begin position="534"/>
        <end position="552"/>
    </location>
</feature>
<reference evidence="3" key="1">
    <citation type="submission" date="2020-03" db="EMBL/GenBank/DDBJ databases">
        <title>FDA dAtabase for Regulatory Grade micrObial Sequences (FDA-ARGOS): Supporting development and validation of Infectious Disease Dx tests.</title>
        <authorList>
            <person name="Campos J."/>
            <person name="Goldberg B."/>
            <person name="Tallon L."/>
            <person name="Sadzewicz L."/>
            <person name="Vavikolanu K."/>
            <person name="Mehta A."/>
            <person name="Aluvathingal J."/>
            <person name="Nadendla S."/>
            <person name="Nandy P."/>
            <person name="Geyer C."/>
            <person name="Yan Y."/>
            <person name="Sichtig H."/>
        </authorList>
    </citation>
    <scope>NUCLEOTIDE SEQUENCE [LARGE SCALE GENOMIC DNA]</scope>
    <source>
        <strain evidence="3">FDAARGOS_652</strain>
    </source>
</reference>
<feature type="compositionally biased region" description="Polar residues" evidence="1">
    <location>
        <begin position="144"/>
        <end position="160"/>
    </location>
</feature>
<feature type="domain" description="RGS" evidence="2">
    <location>
        <begin position="176"/>
        <end position="448"/>
    </location>
</feature>
<protein>
    <submittedName>
        <fullName evidence="3">Regulator of G protein signaling domain family protein</fullName>
    </submittedName>
</protein>
<evidence type="ECO:0000259" key="2">
    <source>
        <dbReference type="SMART" id="SM00315"/>
    </source>
</evidence>
<feature type="compositionally biased region" description="Low complexity" evidence="1">
    <location>
        <begin position="59"/>
        <end position="75"/>
    </location>
</feature>